<keyword evidence="2 5" id="KW-0812">Transmembrane</keyword>
<feature type="transmembrane region" description="Helical" evidence="5">
    <location>
        <begin position="51"/>
        <end position="72"/>
    </location>
</feature>
<feature type="transmembrane region" description="Helical" evidence="5">
    <location>
        <begin position="88"/>
        <end position="109"/>
    </location>
</feature>
<keyword evidence="3 5" id="KW-1133">Transmembrane helix</keyword>
<evidence type="ECO:0000256" key="3">
    <source>
        <dbReference type="ARBA" id="ARBA00022989"/>
    </source>
</evidence>
<protein>
    <submittedName>
        <fullName evidence="7">Ferric reductase-like transmembrane domain-containing protein</fullName>
    </submittedName>
</protein>
<reference evidence="8" key="1">
    <citation type="journal article" date="2019" name="Int. J. Syst. Evol. Microbiol.">
        <title>The Global Catalogue of Microorganisms (GCM) 10K type strain sequencing project: providing services to taxonomists for standard genome sequencing and annotation.</title>
        <authorList>
            <consortium name="The Broad Institute Genomics Platform"/>
            <consortium name="The Broad Institute Genome Sequencing Center for Infectious Disease"/>
            <person name="Wu L."/>
            <person name="Ma J."/>
        </authorList>
    </citation>
    <scope>NUCLEOTIDE SEQUENCE [LARGE SCALE GENOMIC DNA]</scope>
    <source>
        <strain evidence="8">CCUG 49018</strain>
    </source>
</reference>
<sequence>MWTWYASRAAGLVVLVLLTTTLLLGISGVARAATTRWPRFALGRLHRNVSLLAIVFLAVHVATAVLDGYVPIRWLDVVLPLTSAYEPFWLGLGAVAFDLLAALVVTSLLRARLGLRTWKAVHMTAYACWPLAVAHGLGIGGADSTTGWVLVLTLGCVAAATAGLLWRALIWSDDSREPTR</sequence>
<comment type="caution">
    <text evidence="7">The sequence shown here is derived from an EMBL/GenBank/DDBJ whole genome shotgun (WGS) entry which is preliminary data.</text>
</comment>
<evidence type="ECO:0000256" key="5">
    <source>
        <dbReference type="SAM" id="Phobius"/>
    </source>
</evidence>
<evidence type="ECO:0000259" key="6">
    <source>
        <dbReference type="Pfam" id="PF01794"/>
    </source>
</evidence>
<dbReference type="Proteomes" id="UP001597182">
    <property type="component" value="Unassembled WGS sequence"/>
</dbReference>
<dbReference type="RefSeq" id="WP_103380556.1">
    <property type="nucleotide sequence ID" value="NZ_BAABKS010000093.1"/>
</dbReference>
<evidence type="ECO:0000313" key="8">
    <source>
        <dbReference type="Proteomes" id="UP001597182"/>
    </source>
</evidence>
<evidence type="ECO:0000313" key="7">
    <source>
        <dbReference type="EMBL" id="MFD1233030.1"/>
    </source>
</evidence>
<keyword evidence="8" id="KW-1185">Reference proteome</keyword>
<name>A0ABW3VFA5_9PSEU</name>
<feature type="domain" description="Ferric oxidoreductase" evidence="6">
    <location>
        <begin position="10"/>
        <end position="132"/>
    </location>
</feature>
<accession>A0ABW3VFA5</accession>
<evidence type="ECO:0000256" key="2">
    <source>
        <dbReference type="ARBA" id="ARBA00022692"/>
    </source>
</evidence>
<dbReference type="Pfam" id="PF01794">
    <property type="entry name" value="Ferric_reduct"/>
    <property type="match status" value="1"/>
</dbReference>
<feature type="transmembrane region" description="Helical" evidence="5">
    <location>
        <begin position="12"/>
        <end position="30"/>
    </location>
</feature>
<feature type="transmembrane region" description="Helical" evidence="5">
    <location>
        <begin position="121"/>
        <end position="142"/>
    </location>
</feature>
<keyword evidence="4 5" id="KW-0472">Membrane</keyword>
<proteinExistence type="predicted"/>
<comment type="subcellular location">
    <subcellularLocation>
        <location evidence="1">Membrane</location>
        <topology evidence="1">Multi-pass membrane protein</topology>
    </subcellularLocation>
</comment>
<gene>
    <name evidence="7" type="ORF">ACFQ34_07005</name>
</gene>
<dbReference type="InterPro" id="IPR013130">
    <property type="entry name" value="Fe3_Rdtase_TM_dom"/>
</dbReference>
<evidence type="ECO:0000256" key="4">
    <source>
        <dbReference type="ARBA" id="ARBA00023136"/>
    </source>
</evidence>
<evidence type="ECO:0000256" key="1">
    <source>
        <dbReference type="ARBA" id="ARBA00004141"/>
    </source>
</evidence>
<organism evidence="7 8">
    <name type="scientific">Pseudonocardia benzenivorans</name>
    <dbReference type="NCBI Taxonomy" id="228005"/>
    <lineage>
        <taxon>Bacteria</taxon>
        <taxon>Bacillati</taxon>
        <taxon>Actinomycetota</taxon>
        <taxon>Actinomycetes</taxon>
        <taxon>Pseudonocardiales</taxon>
        <taxon>Pseudonocardiaceae</taxon>
        <taxon>Pseudonocardia</taxon>
    </lineage>
</organism>
<feature type="transmembrane region" description="Helical" evidence="5">
    <location>
        <begin position="148"/>
        <end position="170"/>
    </location>
</feature>
<dbReference type="EMBL" id="JBHTMB010000049">
    <property type="protein sequence ID" value="MFD1233030.1"/>
    <property type="molecule type" value="Genomic_DNA"/>
</dbReference>